<dbReference type="PANTHER" id="PTHR47085">
    <property type="entry name" value="ZINC FINGER MYND DOMAIN-CONTAINING PROTEIN 15"/>
    <property type="match status" value="1"/>
</dbReference>
<dbReference type="AlphaFoldDB" id="A0AAD9JNN5"/>
<dbReference type="GO" id="GO:0045892">
    <property type="term" value="P:negative regulation of DNA-templated transcription"/>
    <property type="evidence" value="ECO:0007669"/>
    <property type="project" value="InterPro"/>
</dbReference>
<organism evidence="6 7">
    <name type="scientific">Paralvinella palmiformis</name>
    <dbReference type="NCBI Taxonomy" id="53620"/>
    <lineage>
        <taxon>Eukaryota</taxon>
        <taxon>Metazoa</taxon>
        <taxon>Spiralia</taxon>
        <taxon>Lophotrochozoa</taxon>
        <taxon>Annelida</taxon>
        <taxon>Polychaeta</taxon>
        <taxon>Sedentaria</taxon>
        <taxon>Canalipalpata</taxon>
        <taxon>Terebellida</taxon>
        <taxon>Terebelliformia</taxon>
        <taxon>Alvinellidae</taxon>
        <taxon>Paralvinella</taxon>
    </lineage>
</organism>
<dbReference type="Proteomes" id="UP001208570">
    <property type="component" value="Unassembled WGS sequence"/>
</dbReference>
<dbReference type="InterPro" id="IPR002893">
    <property type="entry name" value="Znf_MYND"/>
</dbReference>
<protein>
    <recommendedName>
        <fullName evidence="5">MYND-type domain-containing protein</fullName>
    </recommendedName>
</protein>
<proteinExistence type="predicted"/>
<sequence>MGTDFSMFASVCQAAKKCASFDAAAANIDDAKNLPMEDGIWIIAIVDSTNDNGNETATLGENILWRFMAMVDERGKLVGASAKDSSVTDLHNQAQDLYKQCLFAPLTWKPRRPRYLGFRNDDFFTELPLEEAGIQKISMFSGALGPDILPAELEQRRTCTTCHARGVPALFELCNYCKTVYYCSKDCLFTDFSHPNDVHGHIDWCAKMKNYNSLSEHLAALSFKFVKDTTDVNFHDRRLKQFLADHGVLNQGFWKWEYFEDEMPSFGELPLEANSVVLPVESVILESPPADGPIPAMENWGDYYEWRGFHEDSPIAILMQWPLTVYCILKHHAPKKYPEIQQALEKKETFTIHIVGVEKEADLVPLFWELGYLFPKINFNIVMIGNLISPKVNGKEQQGNRVKVTMVRTLYHKYEGPKPDLVIGFNAGLAAYSNWVDALRKLKMENLPVYFTDYCQYSVDCANFPIEGLGVGKMTKPAVNPFRSPIRKYCEEHQMPWYSNAFIFGIEYG</sequence>
<evidence type="ECO:0000256" key="3">
    <source>
        <dbReference type="ARBA" id="ARBA00022833"/>
    </source>
</evidence>
<keyword evidence="2 4" id="KW-0863">Zinc-finger</keyword>
<accession>A0AAD9JNN5</accession>
<dbReference type="InterPro" id="IPR042989">
    <property type="entry name" value="ZMY15"/>
</dbReference>
<evidence type="ECO:0000256" key="1">
    <source>
        <dbReference type="ARBA" id="ARBA00022723"/>
    </source>
</evidence>
<evidence type="ECO:0000313" key="6">
    <source>
        <dbReference type="EMBL" id="KAK2156558.1"/>
    </source>
</evidence>
<dbReference type="PROSITE" id="PS50865">
    <property type="entry name" value="ZF_MYND_2"/>
    <property type="match status" value="1"/>
</dbReference>
<dbReference type="InterPro" id="IPR046824">
    <property type="entry name" value="Mss51-like_C"/>
</dbReference>
<keyword evidence="3" id="KW-0862">Zinc</keyword>
<dbReference type="SUPFAM" id="SSF144232">
    <property type="entry name" value="HIT/MYND zinc finger-like"/>
    <property type="match status" value="1"/>
</dbReference>
<dbReference type="PANTHER" id="PTHR47085:SF1">
    <property type="entry name" value="ZINC FINGER MYND DOMAIN-CONTAINING PROTEIN 15"/>
    <property type="match status" value="1"/>
</dbReference>
<name>A0AAD9JNN5_9ANNE</name>
<gene>
    <name evidence="6" type="ORF">LSH36_210g04069</name>
</gene>
<feature type="domain" description="MYND-type" evidence="5">
    <location>
        <begin position="159"/>
        <end position="205"/>
    </location>
</feature>
<dbReference type="Pfam" id="PF20179">
    <property type="entry name" value="MSS51_C"/>
    <property type="match status" value="1"/>
</dbReference>
<evidence type="ECO:0000256" key="2">
    <source>
        <dbReference type="ARBA" id="ARBA00022771"/>
    </source>
</evidence>
<evidence type="ECO:0000256" key="4">
    <source>
        <dbReference type="PROSITE-ProRule" id="PRU00134"/>
    </source>
</evidence>
<reference evidence="6" key="1">
    <citation type="journal article" date="2023" name="Mol. Biol. Evol.">
        <title>Third-Generation Sequencing Reveals the Adaptive Role of the Epigenome in Three Deep-Sea Polychaetes.</title>
        <authorList>
            <person name="Perez M."/>
            <person name="Aroh O."/>
            <person name="Sun Y."/>
            <person name="Lan Y."/>
            <person name="Juniper S.K."/>
            <person name="Young C.R."/>
            <person name="Angers B."/>
            <person name="Qian P.Y."/>
        </authorList>
    </citation>
    <scope>NUCLEOTIDE SEQUENCE</scope>
    <source>
        <strain evidence="6">P08H-3</strain>
    </source>
</reference>
<dbReference type="GO" id="GO:0008270">
    <property type="term" value="F:zinc ion binding"/>
    <property type="evidence" value="ECO:0007669"/>
    <property type="project" value="UniProtKB-KW"/>
</dbReference>
<keyword evidence="1" id="KW-0479">Metal-binding</keyword>
<evidence type="ECO:0000313" key="7">
    <source>
        <dbReference type="Proteomes" id="UP001208570"/>
    </source>
</evidence>
<evidence type="ECO:0000259" key="5">
    <source>
        <dbReference type="PROSITE" id="PS50865"/>
    </source>
</evidence>
<dbReference type="Gene3D" id="6.10.140.2220">
    <property type="match status" value="1"/>
</dbReference>
<comment type="caution">
    <text evidence="6">The sequence shown here is derived from an EMBL/GenBank/DDBJ whole genome shotgun (WGS) entry which is preliminary data.</text>
</comment>
<dbReference type="EMBL" id="JAODUP010000210">
    <property type="protein sequence ID" value="KAK2156558.1"/>
    <property type="molecule type" value="Genomic_DNA"/>
</dbReference>
<dbReference type="GO" id="GO:0042826">
    <property type="term" value="F:histone deacetylase binding"/>
    <property type="evidence" value="ECO:0007669"/>
    <property type="project" value="InterPro"/>
</dbReference>
<keyword evidence="7" id="KW-1185">Reference proteome</keyword>